<keyword evidence="2" id="KW-1185">Reference proteome</keyword>
<dbReference type="AlphaFoldDB" id="A0AAV4W129"/>
<comment type="caution">
    <text evidence="1">The sequence shown here is derived from an EMBL/GenBank/DDBJ whole genome shotgun (WGS) entry which is preliminary data.</text>
</comment>
<protein>
    <submittedName>
        <fullName evidence="1">Uncharacterized protein</fullName>
    </submittedName>
</protein>
<sequence>MLPNYGFFVTILKNPSTELGKSSRGLISLSEVHHDTSARFHPPNPHFTPQVCPLLRLGKASPLSAMPSTLKDQGTMSIEGSLEIPLSALVPETGNSFKRETA</sequence>
<gene>
    <name evidence="1" type="ORF">CEXT_699851</name>
</gene>
<evidence type="ECO:0000313" key="2">
    <source>
        <dbReference type="Proteomes" id="UP001054945"/>
    </source>
</evidence>
<dbReference type="EMBL" id="BPLR01015487">
    <property type="protein sequence ID" value="GIY76450.1"/>
    <property type="molecule type" value="Genomic_DNA"/>
</dbReference>
<proteinExistence type="predicted"/>
<organism evidence="1 2">
    <name type="scientific">Caerostris extrusa</name>
    <name type="common">Bark spider</name>
    <name type="synonym">Caerostris bankana</name>
    <dbReference type="NCBI Taxonomy" id="172846"/>
    <lineage>
        <taxon>Eukaryota</taxon>
        <taxon>Metazoa</taxon>
        <taxon>Ecdysozoa</taxon>
        <taxon>Arthropoda</taxon>
        <taxon>Chelicerata</taxon>
        <taxon>Arachnida</taxon>
        <taxon>Araneae</taxon>
        <taxon>Araneomorphae</taxon>
        <taxon>Entelegynae</taxon>
        <taxon>Araneoidea</taxon>
        <taxon>Araneidae</taxon>
        <taxon>Caerostris</taxon>
    </lineage>
</organism>
<accession>A0AAV4W129</accession>
<name>A0AAV4W129_CAEEX</name>
<evidence type="ECO:0000313" key="1">
    <source>
        <dbReference type="EMBL" id="GIY76450.1"/>
    </source>
</evidence>
<dbReference type="Proteomes" id="UP001054945">
    <property type="component" value="Unassembled WGS sequence"/>
</dbReference>
<reference evidence="1 2" key="1">
    <citation type="submission" date="2021-06" db="EMBL/GenBank/DDBJ databases">
        <title>Caerostris extrusa draft genome.</title>
        <authorList>
            <person name="Kono N."/>
            <person name="Arakawa K."/>
        </authorList>
    </citation>
    <scope>NUCLEOTIDE SEQUENCE [LARGE SCALE GENOMIC DNA]</scope>
</reference>